<evidence type="ECO:0000256" key="1">
    <source>
        <dbReference type="SAM" id="SignalP"/>
    </source>
</evidence>
<comment type="caution">
    <text evidence="2">The sequence shown here is derived from an EMBL/GenBank/DDBJ whole genome shotgun (WGS) entry which is preliminary data.</text>
</comment>
<dbReference type="AlphaFoldDB" id="F7NI93"/>
<proteinExistence type="predicted"/>
<sequence length="211" mass="22968">MQKAALIGIVSTTLIAVPVSAAPITELNQGESAIGYMYQNPSFKIDSRDFGTMDTHGFYLESKVGRNLIVGLEKNDGRVNWRSGAETLQHDNTYTDVYLQSKVGGNVRLILGNRFYDGSSLDYNLSSVSSSETNSGSKVYVGVAVNDRLGSDVDGYMAFTASSSFTEVRLGANYHLSKTTFINLNIKAYNDDSMNTSLELDGVGMGLTYKF</sequence>
<dbReference type="OrthoDB" id="1679797at2"/>
<name>F7NI93_9FIRM</name>
<dbReference type="EMBL" id="AFGF01000069">
    <property type="protein sequence ID" value="EGO64241.1"/>
    <property type="molecule type" value="Genomic_DNA"/>
</dbReference>
<keyword evidence="3" id="KW-1185">Reference proteome</keyword>
<feature type="chain" id="PRO_5003366209" description="Outer membrane protein beta-barrel domain-containing protein" evidence="1">
    <location>
        <begin position="22"/>
        <end position="211"/>
    </location>
</feature>
<gene>
    <name evidence="2" type="ORF">ALO_08957</name>
</gene>
<dbReference type="RefSeq" id="WP_004094849.1">
    <property type="nucleotide sequence ID" value="NZ_AFGF01000069.1"/>
</dbReference>
<evidence type="ECO:0000313" key="3">
    <source>
        <dbReference type="Proteomes" id="UP000003240"/>
    </source>
</evidence>
<dbReference type="Proteomes" id="UP000003240">
    <property type="component" value="Unassembled WGS sequence"/>
</dbReference>
<keyword evidence="1" id="KW-0732">Signal</keyword>
<protein>
    <recommendedName>
        <fullName evidence="4">Outer membrane protein beta-barrel domain-containing protein</fullName>
    </recommendedName>
</protein>
<evidence type="ECO:0000313" key="2">
    <source>
        <dbReference type="EMBL" id="EGO64241.1"/>
    </source>
</evidence>
<accession>F7NI93</accession>
<reference evidence="2 3" key="1">
    <citation type="journal article" date="2011" name="EMBO J.">
        <title>Structural diversity of bacterial flagellar motors.</title>
        <authorList>
            <person name="Chen S."/>
            <person name="Beeby M."/>
            <person name="Murphy G.E."/>
            <person name="Leadbetter J.R."/>
            <person name="Hendrixson D.R."/>
            <person name="Briegel A."/>
            <person name="Li Z."/>
            <person name="Shi J."/>
            <person name="Tocheva E.I."/>
            <person name="Muller A."/>
            <person name="Dobro M.J."/>
            <person name="Jensen G.J."/>
        </authorList>
    </citation>
    <scope>NUCLEOTIDE SEQUENCE [LARGE SCALE GENOMIC DNA]</scope>
    <source>
        <strain evidence="2 3">DSM 6540</strain>
    </source>
</reference>
<dbReference type="eggNOG" id="ENOG5033H4E">
    <property type="taxonomic scope" value="Bacteria"/>
</dbReference>
<organism evidence="2 3">
    <name type="scientific">Acetonema longum DSM 6540</name>
    <dbReference type="NCBI Taxonomy" id="1009370"/>
    <lineage>
        <taxon>Bacteria</taxon>
        <taxon>Bacillati</taxon>
        <taxon>Bacillota</taxon>
        <taxon>Negativicutes</taxon>
        <taxon>Acetonemataceae</taxon>
        <taxon>Acetonema</taxon>
    </lineage>
</organism>
<evidence type="ECO:0008006" key="4">
    <source>
        <dbReference type="Google" id="ProtNLM"/>
    </source>
</evidence>
<feature type="signal peptide" evidence="1">
    <location>
        <begin position="1"/>
        <end position="21"/>
    </location>
</feature>